<keyword evidence="5 10" id="KW-1133">Transmembrane helix</keyword>
<evidence type="ECO:0000256" key="10">
    <source>
        <dbReference type="SAM" id="Phobius"/>
    </source>
</evidence>
<evidence type="ECO:0000256" key="7">
    <source>
        <dbReference type="ARBA" id="ARBA00023121"/>
    </source>
</evidence>
<dbReference type="GO" id="GO:0008289">
    <property type="term" value="F:lipid binding"/>
    <property type="evidence" value="ECO:0007669"/>
    <property type="project" value="UniProtKB-KW"/>
</dbReference>
<keyword evidence="8 10" id="KW-0472">Membrane</keyword>
<accession>A0A1Q3CFE1</accession>
<dbReference type="FunCoup" id="A0A1Q3CFE1">
    <property type="interactions" value="1461"/>
</dbReference>
<comment type="caution">
    <text evidence="12">The sequence shown here is derived from an EMBL/GenBank/DDBJ whole genome shotgun (WGS) entry which is preliminary data.</text>
</comment>
<dbReference type="PROSITE" id="PS51847">
    <property type="entry name" value="SMP"/>
    <property type="match status" value="1"/>
</dbReference>
<name>A0A1Q3CFE1_CEPFO</name>
<evidence type="ECO:0000313" key="12">
    <source>
        <dbReference type="EMBL" id="GAV78925.1"/>
    </source>
</evidence>
<dbReference type="InterPro" id="IPR057080">
    <property type="entry name" value="PH_SMPa"/>
</dbReference>
<keyword evidence="3 10" id="KW-0812">Transmembrane</keyword>
<evidence type="ECO:0000313" key="13">
    <source>
        <dbReference type="Proteomes" id="UP000187406"/>
    </source>
</evidence>
<dbReference type="Pfam" id="PF23065">
    <property type="entry name" value="PH_SMPa"/>
    <property type="match status" value="1"/>
</dbReference>
<dbReference type="PANTHER" id="PTHR13466:SF0">
    <property type="entry name" value="SMP-LTD DOMAIN-CONTAINING PROTEIN"/>
    <property type="match status" value="1"/>
</dbReference>
<proteinExistence type="predicted"/>
<dbReference type="AlphaFoldDB" id="A0A1Q3CFE1"/>
<dbReference type="EMBL" id="BDDD01001887">
    <property type="protein sequence ID" value="GAV78925.1"/>
    <property type="molecule type" value="Genomic_DNA"/>
</dbReference>
<dbReference type="OrthoDB" id="26740at2759"/>
<protein>
    <submittedName>
        <fullName evidence="12">DUF2404 domain-containing protein</fullName>
    </submittedName>
</protein>
<organism evidence="12 13">
    <name type="scientific">Cephalotus follicularis</name>
    <name type="common">Albany pitcher plant</name>
    <dbReference type="NCBI Taxonomy" id="3775"/>
    <lineage>
        <taxon>Eukaryota</taxon>
        <taxon>Viridiplantae</taxon>
        <taxon>Streptophyta</taxon>
        <taxon>Embryophyta</taxon>
        <taxon>Tracheophyta</taxon>
        <taxon>Spermatophyta</taxon>
        <taxon>Magnoliopsida</taxon>
        <taxon>eudicotyledons</taxon>
        <taxon>Gunneridae</taxon>
        <taxon>Pentapetalae</taxon>
        <taxon>rosids</taxon>
        <taxon>fabids</taxon>
        <taxon>Oxalidales</taxon>
        <taxon>Cephalotaceae</taxon>
        <taxon>Cephalotus</taxon>
    </lineage>
</organism>
<feature type="region of interest" description="Disordered" evidence="9">
    <location>
        <begin position="38"/>
        <end position="62"/>
    </location>
</feature>
<evidence type="ECO:0000256" key="5">
    <source>
        <dbReference type="ARBA" id="ARBA00022989"/>
    </source>
</evidence>
<gene>
    <name evidence="12" type="ORF">CFOL_v3_22390</name>
</gene>
<reference evidence="13" key="1">
    <citation type="submission" date="2016-04" db="EMBL/GenBank/DDBJ databases">
        <title>Cephalotus genome sequencing.</title>
        <authorList>
            <person name="Fukushima K."/>
            <person name="Hasebe M."/>
            <person name="Fang X."/>
        </authorList>
    </citation>
    <scope>NUCLEOTIDE SEQUENCE [LARGE SCALE GENOMIC DNA]</scope>
    <source>
        <strain evidence="13">cv. St1</strain>
    </source>
</reference>
<evidence type="ECO:0000256" key="3">
    <source>
        <dbReference type="ARBA" id="ARBA00022692"/>
    </source>
</evidence>
<keyword evidence="13" id="KW-1185">Reference proteome</keyword>
<evidence type="ECO:0000259" key="11">
    <source>
        <dbReference type="PROSITE" id="PS51847"/>
    </source>
</evidence>
<feature type="domain" description="SMP-LTD" evidence="11">
    <location>
        <begin position="340"/>
        <end position="615"/>
    </location>
</feature>
<evidence type="ECO:0000256" key="8">
    <source>
        <dbReference type="ARBA" id="ARBA00023136"/>
    </source>
</evidence>
<evidence type="ECO:0000256" key="9">
    <source>
        <dbReference type="SAM" id="MobiDB-lite"/>
    </source>
</evidence>
<feature type="transmembrane region" description="Helical" evidence="10">
    <location>
        <begin position="6"/>
        <end position="28"/>
    </location>
</feature>
<feature type="region of interest" description="Disordered" evidence="9">
    <location>
        <begin position="646"/>
        <end position="681"/>
    </location>
</feature>
<dbReference type="GO" id="GO:0005789">
    <property type="term" value="C:endoplasmic reticulum membrane"/>
    <property type="evidence" value="ECO:0007669"/>
    <property type="project" value="UniProtKB-SubCell"/>
</dbReference>
<evidence type="ECO:0000256" key="2">
    <source>
        <dbReference type="ARBA" id="ARBA00022448"/>
    </source>
</evidence>
<comment type="subcellular location">
    <subcellularLocation>
        <location evidence="1">Endoplasmic reticulum membrane</location>
    </subcellularLocation>
</comment>
<dbReference type="PANTHER" id="PTHR13466">
    <property type="entry name" value="TEX2 PROTEIN-RELATED"/>
    <property type="match status" value="1"/>
</dbReference>
<dbReference type="InterPro" id="IPR031468">
    <property type="entry name" value="SMP_LBD"/>
</dbReference>
<evidence type="ECO:0000256" key="1">
    <source>
        <dbReference type="ARBA" id="ARBA00004586"/>
    </source>
</evidence>
<keyword evidence="7" id="KW-0446">Lipid-binding</keyword>
<dbReference type="STRING" id="3775.A0A1Q3CFE1"/>
<dbReference type="CDD" id="cd21675">
    <property type="entry name" value="SMP_TEX2"/>
    <property type="match status" value="1"/>
</dbReference>
<dbReference type="GO" id="GO:0006869">
    <property type="term" value="P:lipid transport"/>
    <property type="evidence" value="ECO:0007669"/>
    <property type="project" value="UniProtKB-KW"/>
</dbReference>
<keyword evidence="4" id="KW-0256">Endoplasmic reticulum</keyword>
<keyword evidence="6" id="KW-0445">Lipid transport</keyword>
<dbReference type="InParanoid" id="A0A1Q3CFE1"/>
<evidence type="ECO:0000256" key="6">
    <source>
        <dbReference type="ARBA" id="ARBA00023055"/>
    </source>
</evidence>
<dbReference type="SUPFAM" id="SSF50729">
    <property type="entry name" value="PH domain-like"/>
    <property type="match status" value="1"/>
</dbReference>
<keyword evidence="2" id="KW-0813">Transport</keyword>
<sequence length="806" mass="90400">MLWSFVGGLLLGALTILVLEAMGLLYVIKRLNQKAKKHQKQQQHHLESIPTTNSNTDLDPHQSLDSAYKKQGIVWVLQSEKVPKNWPAENAPCEHKRKKDFLEVSPVRKFAKIEHQSLILSETHTSHASIPLKDCIVEAVSASSLPSRKWAKRFPIKVESKTSLIYNGSRIFYIYLETSWEKESWCRALRLASCGDKERLDWVNKLSKEFQDYVASLNTGYPSFMKPSVGFNAEQKDKDNRLDGSTSKVHLFWKKLAKKAAKPGVENKGIWTFLSGREDRKINEKLHPFQDSTLATNMVKDASTDTTPSCSTEDNLLLPSITCSGSQSHISVISDADSEDKFNIDEGTLCCNLLISRLFFDVKRGSAFKSSMQARIQRTLSNLRTPSYIGEIICTGIDLGNVPPYIHGMRVLPANMNEVWALEVDVEYSGGVTLDIETRLEVRELDQHKGIGGSNAESISFGSYVSSDLLEGFEHFGKQFNLTEGTVDAKEQKIEGDSKPDGLKSRKSAVSASPYVSRWKSILNSIAKQVSQVPLSLSIRVANLRATVRLHIKPPPSDQLWFSFTSMPHIEFDLESFVGDHKITSGQIALLLINRFKASIRETMVLPNCESVGIPWMLAEKDDWVPRKVAPFIWLNQEALGGYTAASEASSSQPGEAKTKIESSRGSLSEPPETKQQKTNNVENIQQQNTESSVSFALLPNSVNPSNQSSKSLQELRTTLLASEEPQEPCQPSREEIHEYQSISRSLSQLDKQNSATEDDNELLLKRTGRKARILDLGKKMGEKLEEKRRHIEEKSRHIVEKMRGA</sequence>
<dbReference type="Proteomes" id="UP000187406">
    <property type="component" value="Unassembled WGS sequence"/>
</dbReference>
<evidence type="ECO:0000256" key="4">
    <source>
        <dbReference type="ARBA" id="ARBA00022824"/>
    </source>
</evidence>